<dbReference type="PIRSF" id="PIRSF026631">
    <property type="entry name" value="UCP026631"/>
    <property type="match status" value="1"/>
</dbReference>
<comment type="caution">
    <text evidence="3">The sequence shown here is derived from an EMBL/GenBank/DDBJ whole genome shotgun (WGS) entry which is preliminary data.</text>
</comment>
<evidence type="ECO:0000256" key="1">
    <source>
        <dbReference type="SAM" id="Phobius"/>
    </source>
</evidence>
<dbReference type="EMBL" id="JAUZVZ010000012">
    <property type="protein sequence ID" value="MDP4536581.1"/>
    <property type="molecule type" value="Genomic_DNA"/>
</dbReference>
<keyword evidence="4" id="KW-1185">Reference proteome</keyword>
<feature type="transmembrane region" description="Helical" evidence="1">
    <location>
        <begin position="64"/>
        <end position="88"/>
    </location>
</feature>
<feature type="transmembrane region" description="Helical" evidence="1">
    <location>
        <begin position="212"/>
        <end position="231"/>
    </location>
</feature>
<feature type="transmembrane region" description="Helical" evidence="1">
    <location>
        <begin position="388"/>
        <end position="408"/>
    </location>
</feature>
<evidence type="ECO:0000313" key="3">
    <source>
        <dbReference type="EMBL" id="MDP4536581.1"/>
    </source>
</evidence>
<dbReference type="Proteomes" id="UP001231616">
    <property type="component" value="Unassembled WGS sequence"/>
</dbReference>
<reference evidence="3 4" key="1">
    <citation type="submission" date="2023-08" db="EMBL/GenBank/DDBJ databases">
        <authorList>
            <person name="Joshi A."/>
            <person name="Thite S."/>
        </authorList>
    </citation>
    <scope>NUCLEOTIDE SEQUENCE [LARGE SCALE GENOMIC DNA]</scope>
    <source>
        <strain evidence="3 4">AC40</strain>
    </source>
</reference>
<sequence>MAESESSLPATAAPSLTSLRQWQRLSPIALLFFTVNLFRVIFGNVAYLAPTLILLYQGMKNSPLLSMAILLGIATVLLIGAVLSYYMYKFRVVGDTVEIRSGVLKKKQLNLPFSRIQNVRLQQPLYYRLTNHVCLQLDTAGSNQQEAKLVALPQHLAQQLQQEIHALHQTVAPVEKAEVSADPVPATATDEQLLNTRSIGDLVLHGISNNRVWLMLGLAAPFFNLIIELVTDQLEKIGLDLMQWFDPEHQSWIWIGVAALALTLMVMFLLTLLSIAASVINYYGFTLVRSGERYIRRCGLLTKHEVSMKLARLQWVALKQDWLDRLLGRCNVRFEQINAPMHSMQAGAEQGKIMVPSVRQHEALLLLADAQPNQQLATTHFQRINWRFLARQLLLLWLPLAIASQWLLRIDAPELANLSLLPLGWLAIMMVVRWRRWGYAMDNNYLYIRKGLIGVDHFSAPVFKVQQVKLKQNWFLRRAGLCHIQLVFASGALDVPFMPKAHGHLILNYCLQQAQSSGKSWM</sequence>
<evidence type="ECO:0000313" key="4">
    <source>
        <dbReference type="Proteomes" id="UP001231616"/>
    </source>
</evidence>
<organism evidence="3 4">
    <name type="scientific">Alkalimonas collagenimarina</name>
    <dbReference type="NCBI Taxonomy" id="400390"/>
    <lineage>
        <taxon>Bacteria</taxon>
        <taxon>Pseudomonadati</taxon>
        <taxon>Pseudomonadota</taxon>
        <taxon>Gammaproteobacteria</taxon>
        <taxon>Alkalimonas</taxon>
    </lineage>
</organism>
<dbReference type="RefSeq" id="WP_305893844.1">
    <property type="nucleotide sequence ID" value="NZ_JAUZVZ010000012.1"/>
</dbReference>
<accession>A0ABT9GZU3</accession>
<dbReference type="InterPro" id="IPR005182">
    <property type="entry name" value="YdbS-like_PH"/>
</dbReference>
<name>A0ABT9GZU3_9GAMM</name>
<feature type="domain" description="YdbS-like PH" evidence="2">
    <location>
        <begin position="434"/>
        <end position="509"/>
    </location>
</feature>
<dbReference type="PANTHER" id="PTHR34473:SF2">
    <property type="entry name" value="UPF0699 TRANSMEMBRANE PROTEIN YDBT"/>
    <property type="match status" value="1"/>
</dbReference>
<feature type="transmembrane region" description="Helical" evidence="1">
    <location>
        <begin position="414"/>
        <end position="432"/>
    </location>
</feature>
<dbReference type="Pfam" id="PF03703">
    <property type="entry name" value="bPH_2"/>
    <property type="match status" value="3"/>
</dbReference>
<feature type="domain" description="YdbS-like PH" evidence="2">
    <location>
        <begin position="283"/>
        <end position="335"/>
    </location>
</feature>
<keyword evidence="1" id="KW-0472">Membrane</keyword>
<dbReference type="PANTHER" id="PTHR34473">
    <property type="entry name" value="UPF0699 TRANSMEMBRANE PROTEIN YDBS"/>
    <property type="match status" value="1"/>
</dbReference>
<protein>
    <submittedName>
        <fullName evidence="3">PH domain-containing protein</fullName>
    </submittedName>
</protein>
<feature type="transmembrane region" description="Helical" evidence="1">
    <location>
        <begin position="251"/>
        <end position="284"/>
    </location>
</feature>
<gene>
    <name evidence="3" type="ORF">Q3O60_10310</name>
</gene>
<dbReference type="InterPro" id="IPR014529">
    <property type="entry name" value="UCP026631"/>
</dbReference>
<feature type="transmembrane region" description="Helical" evidence="1">
    <location>
        <begin position="28"/>
        <end position="49"/>
    </location>
</feature>
<proteinExistence type="predicted"/>
<evidence type="ECO:0000259" key="2">
    <source>
        <dbReference type="Pfam" id="PF03703"/>
    </source>
</evidence>
<feature type="domain" description="YdbS-like PH" evidence="2">
    <location>
        <begin position="85"/>
        <end position="163"/>
    </location>
</feature>
<keyword evidence="1" id="KW-0812">Transmembrane</keyword>
<keyword evidence="1" id="KW-1133">Transmembrane helix</keyword>